<keyword evidence="2" id="KW-1185">Reference proteome</keyword>
<accession>A0ABS2DVP1</accession>
<comment type="caution">
    <text evidence="1">The sequence shown here is derived from an EMBL/GenBank/DDBJ whole genome shotgun (WGS) entry which is preliminary data.</text>
</comment>
<dbReference type="Proteomes" id="UP000715095">
    <property type="component" value="Unassembled WGS sequence"/>
</dbReference>
<gene>
    <name evidence="1" type="ORF">H6A60_13210</name>
</gene>
<name>A0ABS2DVP1_9BURK</name>
<evidence type="ECO:0000313" key="2">
    <source>
        <dbReference type="Proteomes" id="UP000715095"/>
    </source>
</evidence>
<proteinExistence type="predicted"/>
<evidence type="ECO:0000313" key="1">
    <source>
        <dbReference type="EMBL" id="MBM6705422.1"/>
    </source>
</evidence>
<sequence>MSAKDVEKFPVPELSEEQIAAEQHAFDEQTKLIEKRKLLDETIRSFEFTAIPEDWR</sequence>
<organism evidence="1 2">
    <name type="scientific">Sutterella massiliensis</name>
    <dbReference type="NCBI Taxonomy" id="1816689"/>
    <lineage>
        <taxon>Bacteria</taxon>
        <taxon>Pseudomonadati</taxon>
        <taxon>Pseudomonadota</taxon>
        <taxon>Betaproteobacteria</taxon>
        <taxon>Burkholderiales</taxon>
        <taxon>Sutterellaceae</taxon>
        <taxon>Sutterella</taxon>
    </lineage>
</organism>
<dbReference type="EMBL" id="JACJJC010000482">
    <property type="protein sequence ID" value="MBM6705422.1"/>
    <property type="molecule type" value="Genomic_DNA"/>
</dbReference>
<protein>
    <submittedName>
        <fullName evidence="1">Uncharacterized protein</fullName>
    </submittedName>
</protein>
<reference evidence="1 2" key="1">
    <citation type="journal article" date="2021" name="Sci. Rep.">
        <title>The distribution of antibiotic resistance genes in chicken gut microbiota commensals.</title>
        <authorList>
            <person name="Juricova H."/>
            <person name="Matiasovicova J."/>
            <person name="Kubasova T."/>
            <person name="Cejkova D."/>
            <person name="Rychlik I."/>
        </authorList>
    </citation>
    <scope>NUCLEOTIDE SEQUENCE [LARGE SCALE GENOMIC DNA]</scope>
    <source>
        <strain evidence="1 2">An829</strain>
    </source>
</reference>